<dbReference type="EMBL" id="JAPMSZ010000012">
    <property type="protein sequence ID" value="KAJ5081404.1"/>
    <property type="molecule type" value="Genomic_DNA"/>
</dbReference>
<evidence type="ECO:0000256" key="1">
    <source>
        <dbReference type="ARBA" id="ARBA00004123"/>
    </source>
</evidence>
<feature type="region of interest" description="Disordered" evidence="19">
    <location>
        <begin position="350"/>
        <end position="500"/>
    </location>
</feature>
<dbReference type="Proteomes" id="UP001141434">
    <property type="component" value="Unassembled WGS sequence"/>
</dbReference>
<feature type="binding site" evidence="17">
    <location>
        <position position="54"/>
    </location>
    <ligand>
        <name>ATP</name>
        <dbReference type="ChEBI" id="CHEBI:30616"/>
    </ligand>
</feature>
<evidence type="ECO:0000256" key="14">
    <source>
        <dbReference type="ARBA" id="ARBA00049280"/>
    </source>
</evidence>
<dbReference type="GeneID" id="81399362"/>
<keyword evidence="5 18" id="KW-0723">Serine/threonine-protein kinase</keyword>
<dbReference type="InterPro" id="IPR000719">
    <property type="entry name" value="Prot_kinase_dom"/>
</dbReference>
<comment type="function">
    <text evidence="15">Serine/threonine-protein kinase involved in transcription regulation. Phosphorylates the UBC2/RAD6 ubiquitin-conjugating enzyme (E2), leading to monoubiquitination of histone H2B and the silencing of telomeric-associated genes. Also required for histone H3 methylation. Necessary for the recovery from pheromone-induced growth arrest in the cell cycle G1 phase.</text>
</comment>
<dbReference type="InterPro" id="IPR050108">
    <property type="entry name" value="CDK"/>
</dbReference>
<evidence type="ECO:0000256" key="16">
    <source>
        <dbReference type="ARBA" id="ARBA00073250"/>
    </source>
</evidence>
<dbReference type="CDD" id="cd07866">
    <property type="entry name" value="STKc_BUR1"/>
    <property type="match status" value="1"/>
</dbReference>
<dbReference type="SUPFAM" id="SSF56112">
    <property type="entry name" value="Protein kinase-like (PK-like)"/>
    <property type="match status" value="1"/>
</dbReference>
<keyword evidence="10" id="KW-0539">Nucleus</keyword>
<evidence type="ECO:0000256" key="9">
    <source>
        <dbReference type="ARBA" id="ARBA00022840"/>
    </source>
</evidence>
<keyword evidence="8" id="KW-0418">Kinase</keyword>
<dbReference type="GO" id="GO:0008353">
    <property type="term" value="F:RNA polymerase II CTD heptapeptide repeat kinase activity"/>
    <property type="evidence" value="ECO:0007669"/>
    <property type="project" value="UniProtKB-EC"/>
</dbReference>
<evidence type="ECO:0000256" key="2">
    <source>
        <dbReference type="ARBA" id="ARBA00006485"/>
    </source>
</evidence>
<evidence type="ECO:0000256" key="15">
    <source>
        <dbReference type="ARBA" id="ARBA00059633"/>
    </source>
</evidence>
<evidence type="ECO:0000256" key="4">
    <source>
        <dbReference type="ARBA" id="ARBA00012425"/>
    </source>
</evidence>
<feature type="compositionally biased region" description="Low complexity" evidence="19">
    <location>
        <begin position="373"/>
        <end position="399"/>
    </location>
</feature>
<evidence type="ECO:0000256" key="11">
    <source>
        <dbReference type="ARBA" id="ARBA00041018"/>
    </source>
</evidence>
<evidence type="ECO:0000256" key="18">
    <source>
        <dbReference type="RuleBase" id="RU000304"/>
    </source>
</evidence>
<feature type="compositionally biased region" description="Basic and acidic residues" evidence="19">
    <location>
        <begin position="474"/>
        <end position="492"/>
    </location>
</feature>
<dbReference type="PROSITE" id="PS50011">
    <property type="entry name" value="PROTEIN_KINASE_DOM"/>
    <property type="match status" value="1"/>
</dbReference>
<reference evidence="21" key="2">
    <citation type="journal article" date="2023" name="IMA Fungus">
        <title>Comparative genomic study of the Penicillium genus elucidates a diverse pangenome and 15 lateral gene transfer events.</title>
        <authorList>
            <person name="Petersen C."/>
            <person name="Sorensen T."/>
            <person name="Nielsen M.R."/>
            <person name="Sondergaard T.E."/>
            <person name="Sorensen J.L."/>
            <person name="Fitzpatrick D.A."/>
            <person name="Frisvad J.C."/>
            <person name="Nielsen K.L."/>
        </authorList>
    </citation>
    <scope>NUCLEOTIDE SEQUENCE</scope>
    <source>
        <strain evidence="21">IBT 34128</strain>
    </source>
</reference>
<accession>A0A9W9JTE3</accession>
<dbReference type="EC" id="2.7.11.23" evidence="3"/>
<dbReference type="Pfam" id="PF00069">
    <property type="entry name" value="Pkinase"/>
    <property type="match status" value="1"/>
</dbReference>
<dbReference type="InterPro" id="IPR017441">
    <property type="entry name" value="Protein_kinase_ATP_BS"/>
</dbReference>
<reference evidence="21" key="1">
    <citation type="submission" date="2022-11" db="EMBL/GenBank/DDBJ databases">
        <authorList>
            <person name="Petersen C."/>
        </authorList>
    </citation>
    <scope>NUCLEOTIDE SEQUENCE</scope>
    <source>
        <strain evidence="21">IBT 34128</strain>
    </source>
</reference>
<sequence>MAISSLEKDSNGHPRFFGCSNIRDFEFVGKLGEGTFGEVYKARSKKDNSVVALKKILMHHEKEGFPITAIREIKILKALSHPNILQLKEMAMERSKGEGRKKPSMYMVTPYMEHDLSGLLENPTVHFSEPQIKCYLMQLLEGLRYLHANRILHRDMKAANLLISNGGILQIADFGLARPYDESPPQPGKGGGEAKREYTALVVTRWYRPPELLLQLKRYTTAIDMWGVGCVFGEMFKGKPILAGNSDLNQAQLIFSLVGSPNDENMPGWNALPGCENVRDFGSNPGNLAHVFKDQSPTAISLLRELLRLDWRKRINAIDALKHPYFSTPPLPARPGEIPHFQDSHELDRKKFRSQRPPAPGGVDTHSNGGWVSSGSRGDARSSRVPGAARGGRPSAPGGHVNPMRRGPFPPSQRDNGLPPRPPVSAHQPWDGAPAGRADGRDDQRRDRFGQGRSGGRPSGNLDSYVPNYGNALDRGREATDYRRDHRREPVPRRRSRSPR</sequence>
<keyword evidence="9 17" id="KW-0067">ATP-binding</keyword>
<dbReference type="SMART" id="SM00220">
    <property type="entry name" value="S_TKc"/>
    <property type="match status" value="1"/>
</dbReference>
<dbReference type="AlphaFoldDB" id="A0A9W9JTE3"/>
<keyword evidence="7 17" id="KW-0547">Nucleotide-binding</keyword>
<dbReference type="Gene3D" id="1.10.510.10">
    <property type="entry name" value="Transferase(Phosphotransferase) domain 1"/>
    <property type="match status" value="1"/>
</dbReference>
<dbReference type="PANTHER" id="PTHR24056">
    <property type="entry name" value="CELL DIVISION PROTEIN KINASE"/>
    <property type="match status" value="1"/>
</dbReference>
<proteinExistence type="inferred from homology"/>
<comment type="caution">
    <text evidence="21">The sequence shown here is derived from an EMBL/GenBank/DDBJ whole genome shotgun (WGS) entry which is preliminary data.</text>
</comment>
<dbReference type="GO" id="GO:0005634">
    <property type="term" value="C:nucleus"/>
    <property type="evidence" value="ECO:0007669"/>
    <property type="project" value="UniProtKB-SubCell"/>
</dbReference>
<feature type="compositionally biased region" description="Basic and acidic residues" evidence="19">
    <location>
        <begin position="438"/>
        <end position="450"/>
    </location>
</feature>
<comment type="catalytic activity">
    <reaction evidence="14">
        <text>[DNA-directed RNA polymerase] + ATP = phospho-[DNA-directed RNA polymerase] + ADP + H(+)</text>
        <dbReference type="Rhea" id="RHEA:10216"/>
        <dbReference type="Rhea" id="RHEA-COMP:11321"/>
        <dbReference type="Rhea" id="RHEA-COMP:11322"/>
        <dbReference type="ChEBI" id="CHEBI:15378"/>
        <dbReference type="ChEBI" id="CHEBI:30616"/>
        <dbReference type="ChEBI" id="CHEBI:43176"/>
        <dbReference type="ChEBI" id="CHEBI:68546"/>
        <dbReference type="ChEBI" id="CHEBI:456216"/>
        <dbReference type="EC" id="2.7.11.23"/>
    </reaction>
</comment>
<dbReference type="RefSeq" id="XP_056506691.1">
    <property type="nucleotide sequence ID" value="XM_056660193.1"/>
</dbReference>
<evidence type="ECO:0000256" key="10">
    <source>
        <dbReference type="ARBA" id="ARBA00023242"/>
    </source>
</evidence>
<organism evidence="21 22">
    <name type="scientific">Penicillium alfredii</name>
    <dbReference type="NCBI Taxonomy" id="1506179"/>
    <lineage>
        <taxon>Eukaryota</taxon>
        <taxon>Fungi</taxon>
        <taxon>Dikarya</taxon>
        <taxon>Ascomycota</taxon>
        <taxon>Pezizomycotina</taxon>
        <taxon>Eurotiomycetes</taxon>
        <taxon>Eurotiomycetidae</taxon>
        <taxon>Eurotiales</taxon>
        <taxon>Aspergillaceae</taxon>
        <taxon>Penicillium</taxon>
    </lineage>
</organism>
<dbReference type="PROSITE" id="PS00107">
    <property type="entry name" value="PROTEIN_KINASE_ATP"/>
    <property type="match status" value="1"/>
</dbReference>
<comment type="catalytic activity">
    <reaction evidence="13">
        <text>L-seryl-[protein] + ATP = O-phospho-L-seryl-[protein] + ADP + H(+)</text>
        <dbReference type="Rhea" id="RHEA:17989"/>
        <dbReference type="Rhea" id="RHEA-COMP:9863"/>
        <dbReference type="Rhea" id="RHEA-COMP:11604"/>
        <dbReference type="ChEBI" id="CHEBI:15378"/>
        <dbReference type="ChEBI" id="CHEBI:29999"/>
        <dbReference type="ChEBI" id="CHEBI:30616"/>
        <dbReference type="ChEBI" id="CHEBI:83421"/>
        <dbReference type="ChEBI" id="CHEBI:456216"/>
        <dbReference type="EC" id="2.7.11.22"/>
    </reaction>
</comment>
<dbReference type="Gene3D" id="3.30.200.20">
    <property type="entry name" value="Phosphorylase Kinase, domain 1"/>
    <property type="match status" value="1"/>
</dbReference>
<keyword evidence="6" id="KW-0808">Transferase</keyword>
<dbReference type="GO" id="GO:0004693">
    <property type="term" value="F:cyclin-dependent protein serine/threonine kinase activity"/>
    <property type="evidence" value="ECO:0007669"/>
    <property type="project" value="UniProtKB-EC"/>
</dbReference>
<evidence type="ECO:0000313" key="22">
    <source>
        <dbReference type="Proteomes" id="UP001141434"/>
    </source>
</evidence>
<evidence type="ECO:0000259" key="20">
    <source>
        <dbReference type="PROSITE" id="PS50011"/>
    </source>
</evidence>
<comment type="subcellular location">
    <subcellularLocation>
        <location evidence="1">Nucleus</location>
    </subcellularLocation>
</comment>
<comment type="catalytic activity">
    <reaction evidence="12">
        <text>L-threonyl-[protein] + ATP = O-phospho-L-threonyl-[protein] + ADP + H(+)</text>
        <dbReference type="Rhea" id="RHEA:46608"/>
        <dbReference type="Rhea" id="RHEA-COMP:11060"/>
        <dbReference type="Rhea" id="RHEA-COMP:11605"/>
        <dbReference type="ChEBI" id="CHEBI:15378"/>
        <dbReference type="ChEBI" id="CHEBI:30013"/>
        <dbReference type="ChEBI" id="CHEBI:30616"/>
        <dbReference type="ChEBI" id="CHEBI:61977"/>
        <dbReference type="ChEBI" id="CHEBI:456216"/>
        <dbReference type="EC" id="2.7.11.22"/>
    </reaction>
</comment>
<dbReference type="PANTHER" id="PTHR24056:SF233">
    <property type="entry name" value="CYCLIN-DEPENDENT KINASE 9"/>
    <property type="match status" value="1"/>
</dbReference>
<gene>
    <name evidence="21" type="ORF">NUU61_009668</name>
</gene>
<evidence type="ECO:0000256" key="13">
    <source>
        <dbReference type="ARBA" id="ARBA00048367"/>
    </source>
</evidence>
<dbReference type="FunFam" id="3.30.200.20:FF:000514">
    <property type="entry name" value="Serine/threonine-protein kinase BUR1"/>
    <property type="match status" value="1"/>
</dbReference>
<dbReference type="EC" id="2.7.11.22" evidence="4"/>
<evidence type="ECO:0000256" key="3">
    <source>
        <dbReference type="ARBA" id="ARBA00012409"/>
    </source>
</evidence>
<evidence type="ECO:0000256" key="5">
    <source>
        <dbReference type="ARBA" id="ARBA00022527"/>
    </source>
</evidence>
<protein>
    <recommendedName>
        <fullName evidence="11">Serine/threonine-protein kinase BUR1</fullName>
        <ecNumber evidence="4">2.7.11.22</ecNumber>
        <ecNumber evidence="3">2.7.11.23</ecNumber>
    </recommendedName>
    <alternativeName>
        <fullName evidence="16">Serine/threonine-protein kinase bur1</fullName>
    </alternativeName>
</protein>
<dbReference type="PROSITE" id="PS00108">
    <property type="entry name" value="PROTEIN_KINASE_ST"/>
    <property type="match status" value="1"/>
</dbReference>
<dbReference type="InterPro" id="IPR011009">
    <property type="entry name" value="Kinase-like_dom_sf"/>
</dbReference>
<dbReference type="FunFam" id="1.10.510.10:FF:000562">
    <property type="entry name" value="Serine/threonine-protein kinase bur1"/>
    <property type="match status" value="1"/>
</dbReference>
<comment type="similarity">
    <text evidence="2">Belongs to the protein kinase superfamily. CMGC Ser/Thr protein kinase family. CDC2/CDKX subfamily.</text>
</comment>
<dbReference type="InterPro" id="IPR008271">
    <property type="entry name" value="Ser/Thr_kinase_AS"/>
</dbReference>
<dbReference type="OrthoDB" id="28397at2759"/>
<name>A0A9W9JTE3_9EURO</name>
<evidence type="ECO:0000256" key="17">
    <source>
        <dbReference type="PROSITE-ProRule" id="PRU10141"/>
    </source>
</evidence>
<dbReference type="GO" id="GO:0005524">
    <property type="term" value="F:ATP binding"/>
    <property type="evidence" value="ECO:0007669"/>
    <property type="project" value="UniProtKB-UniRule"/>
</dbReference>
<evidence type="ECO:0000256" key="8">
    <source>
        <dbReference type="ARBA" id="ARBA00022777"/>
    </source>
</evidence>
<feature type="domain" description="Protein kinase" evidence="20">
    <location>
        <begin position="25"/>
        <end position="326"/>
    </location>
</feature>
<keyword evidence="22" id="KW-1185">Reference proteome</keyword>
<evidence type="ECO:0000256" key="12">
    <source>
        <dbReference type="ARBA" id="ARBA00047811"/>
    </source>
</evidence>
<evidence type="ECO:0000256" key="6">
    <source>
        <dbReference type="ARBA" id="ARBA00022679"/>
    </source>
</evidence>
<evidence type="ECO:0000256" key="19">
    <source>
        <dbReference type="SAM" id="MobiDB-lite"/>
    </source>
</evidence>
<evidence type="ECO:0000313" key="21">
    <source>
        <dbReference type="EMBL" id="KAJ5081404.1"/>
    </source>
</evidence>
<evidence type="ECO:0000256" key="7">
    <source>
        <dbReference type="ARBA" id="ARBA00022741"/>
    </source>
</evidence>